<sequence length="160" mass="19301">MMVQTITTIHQQKSQYNIAQVDPIREHFNNQKMLSQIKKQIRLICQVNLIQQGLKKKCWSIYQHIFNMDPQSYQWLVIQFYLNKFNFGNNTQIHIKQEQDFQYLLDSTLLFKICNLLEHLKLQLMENLCTLNQLQVKCQLQNILWTILVLQNEKIKYSII</sequence>
<name>A0A8S1PIY5_9CILI</name>
<proteinExistence type="predicted"/>
<dbReference type="AlphaFoldDB" id="A0A8S1PIY5"/>
<dbReference type="Proteomes" id="UP000692954">
    <property type="component" value="Unassembled WGS sequence"/>
</dbReference>
<keyword evidence="2" id="KW-1185">Reference proteome</keyword>
<accession>A0A8S1PIY5</accession>
<gene>
    <name evidence="1" type="ORF">PSON_ATCC_30995.1.T0790146</name>
</gene>
<protein>
    <submittedName>
        <fullName evidence="1">Uncharacterized protein</fullName>
    </submittedName>
</protein>
<organism evidence="1 2">
    <name type="scientific">Paramecium sonneborni</name>
    <dbReference type="NCBI Taxonomy" id="65129"/>
    <lineage>
        <taxon>Eukaryota</taxon>
        <taxon>Sar</taxon>
        <taxon>Alveolata</taxon>
        <taxon>Ciliophora</taxon>
        <taxon>Intramacronucleata</taxon>
        <taxon>Oligohymenophorea</taxon>
        <taxon>Peniculida</taxon>
        <taxon>Parameciidae</taxon>
        <taxon>Paramecium</taxon>
    </lineage>
</organism>
<evidence type="ECO:0000313" key="2">
    <source>
        <dbReference type="Proteomes" id="UP000692954"/>
    </source>
</evidence>
<dbReference type="EMBL" id="CAJJDN010000079">
    <property type="protein sequence ID" value="CAD8103135.1"/>
    <property type="molecule type" value="Genomic_DNA"/>
</dbReference>
<comment type="caution">
    <text evidence="1">The sequence shown here is derived from an EMBL/GenBank/DDBJ whole genome shotgun (WGS) entry which is preliminary data.</text>
</comment>
<evidence type="ECO:0000313" key="1">
    <source>
        <dbReference type="EMBL" id="CAD8103135.1"/>
    </source>
</evidence>
<reference evidence="1" key="1">
    <citation type="submission" date="2021-01" db="EMBL/GenBank/DDBJ databases">
        <authorList>
            <consortium name="Genoscope - CEA"/>
            <person name="William W."/>
        </authorList>
    </citation>
    <scope>NUCLEOTIDE SEQUENCE</scope>
</reference>